<dbReference type="PANTHER" id="PTHR43300">
    <property type="entry name" value="ACETYLTRANSFERASE"/>
    <property type="match status" value="1"/>
</dbReference>
<protein>
    <submittedName>
        <fullName evidence="3">Acetyltransferase</fullName>
    </submittedName>
</protein>
<dbReference type="RefSeq" id="WP_198066910.1">
    <property type="nucleotide sequence ID" value="NZ_JAEDAD010000001.1"/>
</dbReference>
<accession>A0ABS0Q4P4</accession>
<sequence>MNKPVLTPGATVRVAIIGAGSLGQQIAQHLQQTAGWAVAGFFDDFAAPATVTPHGPVLGRVDAIEAAYAGDAFDAMLMGIGYHHLAVRQQLFERLVARVPFATFVHPASYLDSSAVVEPGCFVSPGCILDLNVHLGPNTFLYPGCVLAHDTTVVGHSFLAPSVRLAGHVTVQPRCFLGIGTTVIDSLELGEDVRTGGGATVVHNLTGPGTYVGTPAKKILSSGK</sequence>
<comment type="similarity">
    <text evidence="1">Belongs to the transferase hexapeptide repeat family.</text>
</comment>
<organism evidence="3 4">
    <name type="scientific">Hymenobacter negativus</name>
    <dbReference type="NCBI Taxonomy" id="2795026"/>
    <lineage>
        <taxon>Bacteria</taxon>
        <taxon>Pseudomonadati</taxon>
        <taxon>Bacteroidota</taxon>
        <taxon>Cytophagia</taxon>
        <taxon>Cytophagales</taxon>
        <taxon>Hymenobacteraceae</taxon>
        <taxon>Hymenobacter</taxon>
    </lineage>
</organism>
<keyword evidence="4" id="KW-1185">Reference proteome</keyword>
<evidence type="ECO:0000313" key="3">
    <source>
        <dbReference type="EMBL" id="MBH8557632.1"/>
    </source>
</evidence>
<proteinExistence type="inferred from homology"/>
<dbReference type="PANTHER" id="PTHR43300:SF7">
    <property type="entry name" value="UDP-N-ACETYLBACILLOSAMINE N-ACETYLTRANSFERASE"/>
    <property type="match status" value="1"/>
</dbReference>
<dbReference type="Gene3D" id="2.160.10.10">
    <property type="entry name" value="Hexapeptide repeat proteins"/>
    <property type="match status" value="1"/>
</dbReference>
<dbReference type="InterPro" id="IPR020019">
    <property type="entry name" value="AcTrfase_PglD-like"/>
</dbReference>
<name>A0ABS0Q4P4_9BACT</name>
<dbReference type="Pfam" id="PF17836">
    <property type="entry name" value="PglD_N"/>
    <property type="match status" value="1"/>
</dbReference>
<evidence type="ECO:0000256" key="1">
    <source>
        <dbReference type="ARBA" id="ARBA00007274"/>
    </source>
</evidence>
<dbReference type="EMBL" id="JAEDAE010000002">
    <property type="protein sequence ID" value="MBH8557632.1"/>
    <property type="molecule type" value="Genomic_DNA"/>
</dbReference>
<feature type="domain" description="PglD N-terminal" evidence="2">
    <location>
        <begin position="13"/>
        <end position="95"/>
    </location>
</feature>
<dbReference type="Proteomes" id="UP000625631">
    <property type="component" value="Unassembled WGS sequence"/>
</dbReference>
<dbReference type="InterPro" id="IPR050179">
    <property type="entry name" value="Trans_hexapeptide_repeat"/>
</dbReference>
<dbReference type="CDD" id="cd03360">
    <property type="entry name" value="LbH_AT_putative"/>
    <property type="match status" value="1"/>
</dbReference>
<comment type="caution">
    <text evidence="3">The sequence shown here is derived from an EMBL/GenBank/DDBJ whole genome shotgun (WGS) entry which is preliminary data.</text>
</comment>
<evidence type="ECO:0000313" key="4">
    <source>
        <dbReference type="Proteomes" id="UP000625631"/>
    </source>
</evidence>
<evidence type="ECO:0000259" key="2">
    <source>
        <dbReference type="Pfam" id="PF17836"/>
    </source>
</evidence>
<dbReference type="SUPFAM" id="SSF51161">
    <property type="entry name" value="Trimeric LpxA-like enzymes"/>
    <property type="match status" value="1"/>
</dbReference>
<dbReference type="InterPro" id="IPR041561">
    <property type="entry name" value="PglD_N"/>
</dbReference>
<dbReference type="Gene3D" id="3.40.50.20">
    <property type="match status" value="1"/>
</dbReference>
<gene>
    <name evidence="3" type="ORF">I7X13_06210</name>
</gene>
<dbReference type="InterPro" id="IPR011004">
    <property type="entry name" value="Trimer_LpxA-like_sf"/>
</dbReference>
<reference evidence="3 4" key="1">
    <citation type="submission" date="2020-12" db="EMBL/GenBank/DDBJ databases">
        <title>Hymenobacter sp.</title>
        <authorList>
            <person name="Kim M.K."/>
        </authorList>
    </citation>
    <scope>NUCLEOTIDE SEQUENCE [LARGE SCALE GENOMIC DNA]</scope>
    <source>
        <strain evidence="3 4">BT442</strain>
    </source>
</reference>